<proteinExistence type="predicted"/>
<dbReference type="EMBL" id="DSGT01000010">
    <property type="protein sequence ID" value="HEW53317.1"/>
    <property type="molecule type" value="Genomic_DNA"/>
</dbReference>
<evidence type="ECO:0000313" key="1">
    <source>
        <dbReference type="EMBL" id="HEW53317.1"/>
    </source>
</evidence>
<dbReference type="AlphaFoldDB" id="A0A7C2ZS69"/>
<accession>A0A7C2ZS69</accession>
<protein>
    <submittedName>
        <fullName evidence="1">Uncharacterized protein</fullName>
    </submittedName>
</protein>
<gene>
    <name evidence="1" type="ORF">ENO77_04040</name>
</gene>
<name>A0A7C2ZS69_9CREN</name>
<organism evidence="1">
    <name type="scientific">Ignisphaera aggregans</name>
    <dbReference type="NCBI Taxonomy" id="334771"/>
    <lineage>
        <taxon>Archaea</taxon>
        <taxon>Thermoproteota</taxon>
        <taxon>Thermoprotei</taxon>
        <taxon>Desulfurococcales</taxon>
        <taxon>Desulfurococcaceae</taxon>
        <taxon>Ignisphaera</taxon>
    </lineage>
</organism>
<sequence>MWVKEGCTVVPFPASALLKEGAHQLFNYVREVFDCAYENSVYLSLEPFVVPTKIDKVKRFVAMPPLSAIVCKEEGHRDFSFVSYSVSDGVWAKVALVKPYITSERCGTITNLDLRLAMNSNEGVPYLCTDKPFVDFSEGLKIVNGGFIEVVEGKEENGDSIEFGVLRDPLHVFVLKLVDIIGSRNASRGQRVRYRSIAVDRNLKPYTNILVSVNGFPAALKIGKGYVFALDLGTDVAKTLYYMLVLMSFIKALDR</sequence>
<comment type="caution">
    <text evidence="1">The sequence shown here is derived from an EMBL/GenBank/DDBJ whole genome shotgun (WGS) entry which is preliminary data.</text>
</comment>
<reference evidence="1" key="1">
    <citation type="journal article" date="2020" name="mSystems">
        <title>Genome- and Community-Level Interaction Insights into Carbon Utilization and Element Cycling Functions of Hydrothermarchaeota in Hydrothermal Sediment.</title>
        <authorList>
            <person name="Zhou Z."/>
            <person name="Liu Y."/>
            <person name="Xu W."/>
            <person name="Pan J."/>
            <person name="Luo Z.H."/>
            <person name="Li M."/>
        </authorList>
    </citation>
    <scope>NUCLEOTIDE SEQUENCE [LARGE SCALE GENOMIC DNA]</scope>
    <source>
        <strain evidence="1">SpSt-16</strain>
    </source>
</reference>